<protein>
    <submittedName>
        <fullName evidence="1">Uncharacterized protein</fullName>
    </submittedName>
</protein>
<evidence type="ECO:0000313" key="1">
    <source>
        <dbReference type="EMBL" id="MPN62918.1"/>
    </source>
</evidence>
<sequence length="134" mass="15602">MPPVIAVNGQAIQAENHFFFSGFLLIQAVSCQEILLRKLPCQHLLFHFLQLFAEFFIFLKLSCLLPLQTIRLFFIKLCLRLQGRLKGFRGRRGKLPLSHKHRSIQHRIDFFRLIPPEFLRRFSADQGGKDLAIG</sequence>
<reference evidence="1" key="1">
    <citation type="submission" date="2019-08" db="EMBL/GenBank/DDBJ databases">
        <authorList>
            <person name="Kucharzyk K."/>
            <person name="Murdoch R.W."/>
            <person name="Higgins S."/>
            <person name="Loffler F."/>
        </authorList>
    </citation>
    <scope>NUCLEOTIDE SEQUENCE</scope>
</reference>
<dbReference type="EMBL" id="VSSQ01141613">
    <property type="protein sequence ID" value="MPN62918.1"/>
    <property type="molecule type" value="Genomic_DNA"/>
</dbReference>
<organism evidence="1">
    <name type="scientific">bioreactor metagenome</name>
    <dbReference type="NCBI Taxonomy" id="1076179"/>
    <lineage>
        <taxon>unclassified sequences</taxon>
        <taxon>metagenomes</taxon>
        <taxon>ecological metagenomes</taxon>
    </lineage>
</organism>
<comment type="caution">
    <text evidence="1">The sequence shown here is derived from an EMBL/GenBank/DDBJ whole genome shotgun (WGS) entry which is preliminary data.</text>
</comment>
<name>A0A645JGU0_9ZZZZ</name>
<accession>A0A645JGU0</accession>
<gene>
    <name evidence="1" type="ORF">SDC9_210671</name>
</gene>
<dbReference type="AlphaFoldDB" id="A0A645JGU0"/>
<proteinExistence type="predicted"/>